<dbReference type="Proteomes" id="UP000000343">
    <property type="component" value="Chromosome"/>
</dbReference>
<dbReference type="RefSeq" id="WP_013581943.1">
    <property type="nucleotide sequence ID" value="NC_015064.1"/>
</dbReference>
<keyword evidence="1" id="KW-0472">Membrane</keyword>
<proteinExistence type="predicted"/>
<evidence type="ECO:0000313" key="2">
    <source>
        <dbReference type="EMBL" id="ADW70632.1"/>
    </source>
</evidence>
<dbReference type="eggNOG" id="ENOG50334X0">
    <property type="taxonomic scope" value="Bacteria"/>
</dbReference>
<organism evidence="3">
    <name type="scientific">Granulicella tundricola (strain ATCC BAA-1859 / DSM 23138 / MP5ACTX9)</name>
    <dbReference type="NCBI Taxonomy" id="1198114"/>
    <lineage>
        <taxon>Bacteria</taxon>
        <taxon>Pseudomonadati</taxon>
        <taxon>Acidobacteriota</taxon>
        <taxon>Terriglobia</taxon>
        <taxon>Terriglobales</taxon>
        <taxon>Acidobacteriaceae</taxon>
        <taxon>Granulicella</taxon>
    </lineage>
</organism>
<dbReference type="EMBL" id="CP002480">
    <property type="protein sequence ID" value="ADW70632.1"/>
    <property type="molecule type" value="Genomic_DNA"/>
</dbReference>
<feature type="transmembrane region" description="Helical" evidence="1">
    <location>
        <begin position="6"/>
        <end position="28"/>
    </location>
</feature>
<keyword evidence="3" id="KW-1185">Reference proteome</keyword>
<keyword evidence="1" id="KW-1133">Transmembrane helix</keyword>
<sequence length="186" mass="21149">MDARNLHFLLAVCVFSAALLAIAGYYLIRTRRVSHSTWEDLLDELAFVNRNNIALIAHDLIDDPNDPTRPTDGRELDPSQVWTLIGGMDGLEILQENCEVLIKLASYLQQFYPEAIVVAEQLRLNARELEWHIGRLKGAAQVDKLESVFPDYAQRAVTTYYKMTRSLITLYQQLDQSRLAALESAL</sequence>
<evidence type="ECO:0000313" key="3">
    <source>
        <dbReference type="Proteomes" id="UP000000343"/>
    </source>
</evidence>
<name>E8X5K5_GRATM</name>
<dbReference type="AlphaFoldDB" id="E8X5K5"/>
<dbReference type="KEGG" id="acm:AciX9_3629"/>
<dbReference type="OrthoDB" id="119424at2"/>
<evidence type="ECO:0000256" key="1">
    <source>
        <dbReference type="SAM" id="Phobius"/>
    </source>
</evidence>
<gene>
    <name evidence="2" type="ordered locus">AciX9_3629</name>
</gene>
<reference evidence="3" key="1">
    <citation type="submission" date="2011-01" db="EMBL/GenBank/DDBJ databases">
        <title>Complete sequence of chromosome of Acidobacterium sp. MP5ACTX9.</title>
        <authorList>
            <consortium name="US DOE Joint Genome Institute"/>
            <person name="Lucas S."/>
            <person name="Copeland A."/>
            <person name="Lapidus A."/>
            <person name="Cheng J.-F."/>
            <person name="Goodwin L."/>
            <person name="Pitluck S."/>
            <person name="Teshima H."/>
            <person name="Detter J.C."/>
            <person name="Han C."/>
            <person name="Tapia R."/>
            <person name="Land M."/>
            <person name="Hauser L."/>
            <person name="Kyrpides N."/>
            <person name="Ivanova N."/>
            <person name="Ovchinnikova G."/>
            <person name="Pagani I."/>
            <person name="Rawat S.R."/>
            <person name="Mannisto M."/>
            <person name="Haggblom M.M."/>
            <person name="Woyke T."/>
        </authorList>
    </citation>
    <scope>NUCLEOTIDE SEQUENCE [LARGE SCALE GENOMIC DNA]</scope>
    <source>
        <strain evidence="3">MP5ACTX9</strain>
    </source>
</reference>
<keyword evidence="1" id="KW-0812">Transmembrane</keyword>
<protein>
    <submittedName>
        <fullName evidence="2">Uncharacterized protein</fullName>
    </submittedName>
</protein>
<dbReference type="PaxDb" id="1198114-AciX9_3629"/>
<dbReference type="HOGENOM" id="CLU_1452530_0_0_0"/>
<accession>E8X5K5</accession>